<name>A0ABN1JE38_9FLAO</name>
<keyword evidence="1" id="KW-0732">Signal</keyword>
<feature type="chain" id="PRO_5045079980" description="Lipoprotein" evidence="1">
    <location>
        <begin position="23"/>
        <end position="163"/>
    </location>
</feature>
<evidence type="ECO:0000313" key="2">
    <source>
        <dbReference type="EMBL" id="GAA0737310.1"/>
    </source>
</evidence>
<feature type="signal peptide" evidence="1">
    <location>
        <begin position="1"/>
        <end position="22"/>
    </location>
</feature>
<evidence type="ECO:0000313" key="3">
    <source>
        <dbReference type="Proteomes" id="UP001500736"/>
    </source>
</evidence>
<proteinExistence type="predicted"/>
<dbReference type="EMBL" id="BAAAGF010000001">
    <property type="protein sequence ID" value="GAA0737310.1"/>
    <property type="molecule type" value="Genomic_DNA"/>
</dbReference>
<keyword evidence="3" id="KW-1185">Reference proteome</keyword>
<comment type="caution">
    <text evidence="2">The sequence shown here is derived from an EMBL/GenBank/DDBJ whole genome shotgun (WGS) entry which is preliminary data.</text>
</comment>
<evidence type="ECO:0000256" key="1">
    <source>
        <dbReference type="SAM" id="SignalP"/>
    </source>
</evidence>
<gene>
    <name evidence="2" type="ORF">GCM10009431_04020</name>
</gene>
<organism evidence="2 3">
    <name type="scientific">Gaetbulibacter jejuensis</name>
    <dbReference type="NCBI Taxonomy" id="584607"/>
    <lineage>
        <taxon>Bacteria</taxon>
        <taxon>Pseudomonadati</taxon>
        <taxon>Bacteroidota</taxon>
        <taxon>Flavobacteriia</taxon>
        <taxon>Flavobacteriales</taxon>
        <taxon>Flavobacteriaceae</taxon>
        <taxon>Gaetbulibacter</taxon>
    </lineage>
</organism>
<sequence length="163" mass="19295">MKHIFKVYFLLFIISLSTTSCFDCCNGEDFKFRIRLEVLMQQKKTIELFFTDKNNKTQRAKAITDGDFVEFCLNAEPIDIQFTFKGNLKKEKLFIKSLLLENKDNQMFIEKNMIHSYFIPNKGMRYNNEEYSYSFLQGTPIQLKPTLSSRKSLISRLKKRLAL</sequence>
<reference evidence="2 3" key="1">
    <citation type="journal article" date="2019" name="Int. J. Syst. Evol. Microbiol.">
        <title>The Global Catalogue of Microorganisms (GCM) 10K type strain sequencing project: providing services to taxonomists for standard genome sequencing and annotation.</title>
        <authorList>
            <consortium name="The Broad Institute Genomics Platform"/>
            <consortium name="The Broad Institute Genome Sequencing Center for Infectious Disease"/>
            <person name="Wu L."/>
            <person name="Ma J."/>
        </authorList>
    </citation>
    <scope>NUCLEOTIDE SEQUENCE [LARGE SCALE GENOMIC DNA]</scope>
    <source>
        <strain evidence="2 3">JCM 15976</strain>
    </source>
</reference>
<evidence type="ECO:0008006" key="4">
    <source>
        <dbReference type="Google" id="ProtNLM"/>
    </source>
</evidence>
<protein>
    <recommendedName>
        <fullName evidence="4">Lipoprotein</fullName>
    </recommendedName>
</protein>
<dbReference type="Proteomes" id="UP001500736">
    <property type="component" value="Unassembled WGS sequence"/>
</dbReference>
<dbReference type="PROSITE" id="PS51257">
    <property type="entry name" value="PROKAR_LIPOPROTEIN"/>
    <property type="match status" value="1"/>
</dbReference>
<accession>A0ABN1JE38</accession>